<dbReference type="RefSeq" id="WP_191139330.1">
    <property type="nucleotide sequence ID" value="NZ_JACXAG020000002.1"/>
</dbReference>
<gene>
    <name evidence="1" type="ORF">IC620_00085</name>
</gene>
<accession>A0A926NC91</accession>
<evidence type="ECO:0000313" key="2">
    <source>
        <dbReference type="Proteomes" id="UP000661691"/>
    </source>
</evidence>
<organism evidence="1 2">
    <name type="scientific">Polycladospora coralii</name>
    <dbReference type="NCBI Taxonomy" id="2771432"/>
    <lineage>
        <taxon>Bacteria</taxon>
        <taxon>Bacillati</taxon>
        <taxon>Bacillota</taxon>
        <taxon>Bacilli</taxon>
        <taxon>Bacillales</taxon>
        <taxon>Thermoactinomycetaceae</taxon>
        <taxon>Polycladospora</taxon>
    </lineage>
</organism>
<dbReference type="Proteomes" id="UP000661691">
    <property type="component" value="Unassembled WGS sequence"/>
</dbReference>
<keyword evidence="2" id="KW-1185">Reference proteome</keyword>
<dbReference type="AlphaFoldDB" id="A0A926NC91"/>
<comment type="caution">
    <text evidence="1">The sequence shown here is derived from an EMBL/GenBank/DDBJ whole genome shotgun (WGS) entry which is preliminary data.</text>
</comment>
<protein>
    <submittedName>
        <fullName evidence="1">Uncharacterized protein</fullName>
    </submittedName>
</protein>
<dbReference type="EMBL" id="JACXAH010000001">
    <property type="protein sequence ID" value="MBD1370758.1"/>
    <property type="molecule type" value="Genomic_DNA"/>
</dbReference>
<name>A0A926NC91_9BACL</name>
<sequence>MRVSHRTESILIPASESKMCSMCGDHAHYVEISFESPICSIDCAKQMWKLYVDTQVSRQYKISEFMPKDQV</sequence>
<reference evidence="1" key="1">
    <citation type="submission" date="2020-09" db="EMBL/GenBank/DDBJ databases">
        <title>A novel bacterium of genus Hazenella, isolated from South China Sea.</title>
        <authorList>
            <person name="Huang H."/>
            <person name="Mo K."/>
            <person name="Hu Y."/>
        </authorList>
    </citation>
    <scope>NUCLEOTIDE SEQUENCE</scope>
    <source>
        <strain evidence="1">IB182357</strain>
    </source>
</reference>
<proteinExistence type="predicted"/>
<evidence type="ECO:0000313" key="1">
    <source>
        <dbReference type="EMBL" id="MBD1370758.1"/>
    </source>
</evidence>